<dbReference type="PANTHER" id="PTHR44259:SF25">
    <property type="entry name" value="F-BOX DOMAIN-CONTAINING PROTEIN"/>
    <property type="match status" value="1"/>
</dbReference>
<organism evidence="2 3">
    <name type="scientific">Cardamine amara subsp. amara</name>
    <dbReference type="NCBI Taxonomy" id="228776"/>
    <lineage>
        <taxon>Eukaryota</taxon>
        <taxon>Viridiplantae</taxon>
        <taxon>Streptophyta</taxon>
        <taxon>Embryophyta</taxon>
        <taxon>Tracheophyta</taxon>
        <taxon>Spermatophyta</taxon>
        <taxon>Magnoliopsida</taxon>
        <taxon>eudicotyledons</taxon>
        <taxon>Gunneridae</taxon>
        <taxon>Pentapetalae</taxon>
        <taxon>rosids</taxon>
        <taxon>malvids</taxon>
        <taxon>Brassicales</taxon>
        <taxon>Brassicaceae</taxon>
        <taxon>Cardamineae</taxon>
        <taxon>Cardamine</taxon>
    </lineage>
</organism>
<dbReference type="EMBL" id="JBANAX010000584">
    <property type="protein sequence ID" value="KAL1201745.1"/>
    <property type="molecule type" value="Genomic_DNA"/>
</dbReference>
<dbReference type="Pfam" id="PF03478">
    <property type="entry name" value="Beta-prop_KIB1-4"/>
    <property type="match status" value="1"/>
</dbReference>
<sequence>MVDEENAVSFKKGDNSWKQIPELSLSGIEECFNMVYKDHKLYCLNFYKLKIFDFSGEIPVQVFKISVRGYIQMLEGFMRLPGIPLKDQMAHHKDDLVVTVGGDVLIVKSVRPSMSKIWNFQIYKMGSSKGKKWEEIVSLGDEAILLDLGITVLAKDVEGMKKNSIYFNATDYYDEHDRNIVFIYSLNTKTFEQPHQFVCSSIPCSNALWFLPSF</sequence>
<dbReference type="InterPro" id="IPR050942">
    <property type="entry name" value="F-box_BR-signaling"/>
</dbReference>
<comment type="caution">
    <text evidence="2">The sequence shown here is derived from an EMBL/GenBank/DDBJ whole genome shotgun (WGS) entry which is preliminary data.</text>
</comment>
<dbReference type="AlphaFoldDB" id="A0ABD1APU0"/>
<keyword evidence="3" id="KW-1185">Reference proteome</keyword>
<dbReference type="PANTHER" id="PTHR44259">
    <property type="entry name" value="OS07G0183000 PROTEIN-RELATED"/>
    <property type="match status" value="1"/>
</dbReference>
<evidence type="ECO:0000313" key="3">
    <source>
        <dbReference type="Proteomes" id="UP001558713"/>
    </source>
</evidence>
<name>A0ABD1APU0_CARAN</name>
<gene>
    <name evidence="2" type="ORF">V5N11_006285</name>
</gene>
<dbReference type="InterPro" id="IPR005174">
    <property type="entry name" value="KIB1-4_b-propeller"/>
</dbReference>
<reference evidence="2 3" key="1">
    <citation type="submission" date="2024-04" db="EMBL/GenBank/DDBJ databases">
        <title>Genome assembly C_amara_ONT_v2.</title>
        <authorList>
            <person name="Yant L."/>
            <person name="Moore C."/>
            <person name="Slenker M."/>
        </authorList>
    </citation>
    <scope>NUCLEOTIDE SEQUENCE [LARGE SCALE GENOMIC DNA]</scope>
    <source>
        <tissue evidence="2">Leaf</tissue>
    </source>
</reference>
<proteinExistence type="predicted"/>
<evidence type="ECO:0000259" key="1">
    <source>
        <dbReference type="Pfam" id="PF03478"/>
    </source>
</evidence>
<feature type="domain" description="KIB1-4 beta-propeller" evidence="1">
    <location>
        <begin position="6"/>
        <end position="184"/>
    </location>
</feature>
<accession>A0ABD1APU0</accession>
<protein>
    <submittedName>
        <fullName evidence="2">F-box protein</fullName>
    </submittedName>
</protein>
<evidence type="ECO:0000313" key="2">
    <source>
        <dbReference type="EMBL" id="KAL1201745.1"/>
    </source>
</evidence>
<dbReference type="Proteomes" id="UP001558713">
    <property type="component" value="Unassembled WGS sequence"/>
</dbReference>